<feature type="region of interest" description="Disordered" evidence="1">
    <location>
        <begin position="1"/>
        <end position="24"/>
    </location>
</feature>
<accession>A0A1H5XT01</accession>
<dbReference type="Proteomes" id="UP000236723">
    <property type="component" value="Unassembled WGS sequence"/>
</dbReference>
<evidence type="ECO:0000256" key="1">
    <source>
        <dbReference type="SAM" id="MobiDB-lite"/>
    </source>
</evidence>
<gene>
    <name evidence="2" type="ORF">SAMN04489712_103385</name>
</gene>
<organism evidence="2 3">
    <name type="scientific">Thermomonospora echinospora</name>
    <dbReference type="NCBI Taxonomy" id="1992"/>
    <lineage>
        <taxon>Bacteria</taxon>
        <taxon>Bacillati</taxon>
        <taxon>Actinomycetota</taxon>
        <taxon>Actinomycetes</taxon>
        <taxon>Streptosporangiales</taxon>
        <taxon>Thermomonosporaceae</taxon>
        <taxon>Thermomonospora</taxon>
    </lineage>
</organism>
<evidence type="ECO:0000313" key="3">
    <source>
        <dbReference type="Proteomes" id="UP000236723"/>
    </source>
</evidence>
<feature type="compositionally biased region" description="Basic and acidic residues" evidence="1">
    <location>
        <begin position="55"/>
        <end position="74"/>
    </location>
</feature>
<dbReference type="EMBL" id="FNVO01000003">
    <property type="protein sequence ID" value="SEG14567.1"/>
    <property type="molecule type" value="Genomic_DNA"/>
</dbReference>
<keyword evidence="3" id="KW-1185">Reference proteome</keyword>
<reference evidence="3" key="1">
    <citation type="submission" date="2016-10" db="EMBL/GenBank/DDBJ databases">
        <authorList>
            <person name="Varghese N."/>
            <person name="Submissions S."/>
        </authorList>
    </citation>
    <scope>NUCLEOTIDE SEQUENCE [LARGE SCALE GENOMIC DNA]</scope>
    <source>
        <strain evidence="3">DSM 43163</strain>
    </source>
</reference>
<name>A0A1H5XT01_9ACTN</name>
<dbReference type="OrthoDB" id="3483836at2"/>
<evidence type="ECO:0000313" key="2">
    <source>
        <dbReference type="EMBL" id="SEG14567.1"/>
    </source>
</evidence>
<protein>
    <submittedName>
        <fullName evidence="2">Uncharacterized protein</fullName>
    </submittedName>
</protein>
<dbReference type="AlphaFoldDB" id="A0A1H5XT01"/>
<feature type="region of interest" description="Disordered" evidence="1">
    <location>
        <begin position="37"/>
        <end position="74"/>
    </location>
</feature>
<sequence length="74" mass="8356">MQPSPEAVEWGRRQAARSPRWSDAKWQQVATIFGVVLAPRQDAHQDDQAEQDQADQQHDEHQADEHQAAGRDAA</sequence>
<proteinExistence type="predicted"/>